<sequence>MLIFVGYSYQIKYIKGADNVSADILSRLPVGDKNLDEEDNDFCGNFYLNFILEDIETVSELDLVTETQNDYLLRQVHNFIVTSQWPVASCNNDLKPFFIRRHDLSVVNGLILWGHRLVIPGKFRKVFVHELHSTHLGVVKMKSVARSYLWWPEIDLDIENISKSCTACLQNRDNPPKGTVHSWPTPSGPGMRVHVDFLGPFNTMFFLVIIDSYSKWLFVRKMKNITTQETINAFREYFSLWGIPRTLCSDNGPSLCSKEMESFLSKNGVHHILTPPFNPSSNGAAENAVRTCKNFLKKTVFNTQNVELHLQRFMLAHNSTKHCASHKSPAELHLGRPLCTALDRLKN</sequence>
<dbReference type="GO" id="GO:0003964">
    <property type="term" value="F:RNA-directed DNA polymerase activity"/>
    <property type="evidence" value="ECO:0007669"/>
    <property type="project" value="UniProtKB-EC"/>
</dbReference>
<dbReference type="PROSITE" id="PS50994">
    <property type="entry name" value="INTEGRASE"/>
    <property type="match status" value="1"/>
</dbReference>
<name>A0A8D8XH00_9HEMI</name>
<dbReference type="EC" id="2.7.7.49" evidence="1"/>
<dbReference type="InterPro" id="IPR041588">
    <property type="entry name" value="Integrase_H2C2"/>
</dbReference>
<dbReference type="AlphaFoldDB" id="A0A8D8XH00"/>
<proteinExistence type="predicted"/>
<dbReference type="GO" id="GO:0003676">
    <property type="term" value="F:nucleic acid binding"/>
    <property type="evidence" value="ECO:0007669"/>
    <property type="project" value="InterPro"/>
</dbReference>
<dbReference type="Pfam" id="PF17921">
    <property type="entry name" value="Integrase_H2C2"/>
    <property type="match status" value="1"/>
</dbReference>
<accession>A0A8D8XH00</accession>
<dbReference type="FunFam" id="1.10.340.70:FF:000003">
    <property type="entry name" value="Protein CBG25708"/>
    <property type="match status" value="1"/>
</dbReference>
<dbReference type="Gene3D" id="1.10.340.70">
    <property type="match status" value="1"/>
</dbReference>
<dbReference type="InterPro" id="IPR012337">
    <property type="entry name" value="RNaseH-like_sf"/>
</dbReference>
<reference evidence="3" key="1">
    <citation type="submission" date="2021-05" db="EMBL/GenBank/DDBJ databases">
        <authorList>
            <person name="Alioto T."/>
            <person name="Alioto T."/>
            <person name="Gomez Garrido J."/>
        </authorList>
    </citation>
    <scope>NUCLEOTIDE SEQUENCE</scope>
</reference>
<evidence type="ECO:0000313" key="3">
    <source>
        <dbReference type="EMBL" id="CAG6695118.1"/>
    </source>
</evidence>
<dbReference type="PANTHER" id="PTHR37984:SF5">
    <property type="entry name" value="PROTEIN NYNRIN-LIKE"/>
    <property type="match status" value="1"/>
</dbReference>
<evidence type="ECO:0000259" key="2">
    <source>
        <dbReference type="PROSITE" id="PS50994"/>
    </source>
</evidence>
<evidence type="ECO:0000256" key="1">
    <source>
        <dbReference type="ARBA" id="ARBA00012493"/>
    </source>
</evidence>
<protein>
    <recommendedName>
        <fullName evidence="1">RNA-directed DNA polymerase</fullName>
        <ecNumber evidence="1">2.7.7.49</ecNumber>
    </recommendedName>
</protein>
<feature type="domain" description="Integrase catalytic" evidence="2">
    <location>
        <begin position="185"/>
        <end position="337"/>
    </location>
</feature>
<dbReference type="EMBL" id="HBUF01321801">
    <property type="protein sequence ID" value="CAG6695118.1"/>
    <property type="molecule type" value="Transcribed_RNA"/>
</dbReference>
<dbReference type="InterPro" id="IPR050951">
    <property type="entry name" value="Retrovirus_Pol_polyprotein"/>
</dbReference>
<dbReference type="GO" id="GO:0015074">
    <property type="term" value="P:DNA integration"/>
    <property type="evidence" value="ECO:0007669"/>
    <property type="project" value="InterPro"/>
</dbReference>
<dbReference type="Gene3D" id="3.30.420.10">
    <property type="entry name" value="Ribonuclease H-like superfamily/Ribonuclease H"/>
    <property type="match status" value="1"/>
</dbReference>
<dbReference type="SUPFAM" id="SSF53098">
    <property type="entry name" value="Ribonuclease H-like"/>
    <property type="match status" value="1"/>
</dbReference>
<organism evidence="3">
    <name type="scientific">Cacopsylla melanoneura</name>
    <dbReference type="NCBI Taxonomy" id="428564"/>
    <lineage>
        <taxon>Eukaryota</taxon>
        <taxon>Metazoa</taxon>
        <taxon>Ecdysozoa</taxon>
        <taxon>Arthropoda</taxon>
        <taxon>Hexapoda</taxon>
        <taxon>Insecta</taxon>
        <taxon>Pterygota</taxon>
        <taxon>Neoptera</taxon>
        <taxon>Paraneoptera</taxon>
        <taxon>Hemiptera</taxon>
        <taxon>Sternorrhyncha</taxon>
        <taxon>Psylloidea</taxon>
        <taxon>Psyllidae</taxon>
        <taxon>Psyllinae</taxon>
        <taxon>Cacopsylla</taxon>
    </lineage>
</organism>
<dbReference type="Pfam" id="PF00665">
    <property type="entry name" value="rve"/>
    <property type="match status" value="1"/>
</dbReference>
<dbReference type="InterPro" id="IPR001584">
    <property type="entry name" value="Integrase_cat-core"/>
</dbReference>
<dbReference type="PANTHER" id="PTHR37984">
    <property type="entry name" value="PROTEIN CBG26694"/>
    <property type="match status" value="1"/>
</dbReference>
<dbReference type="InterPro" id="IPR036397">
    <property type="entry name" value="RNaseH_sf"/>
</dbReference>